<dbReference type="GO" id="GO:0003964">
    <property type="term" value="F:RNA-directed DNA polymerase activity"/>
    <property type="evidence" value="ECO:0007669"/>
    <property type="project" value="UniProtKB-KW"/>
</dbReference>
<evidence type="ECO:0000256" key="1">
    <source>
        <dbReference type="SAM" id="Coils"/>
    </source>
</evidence>
<dbReference type="Gene3D" id="3.10.10.10">
    <property type="entry name" value="HIV Type 1 Reverse Transcriptase, subunit A, domain 1"/>
    <property type="match status" value="1"/>
</dbReference>
<reference evidence="3" key="2">
    <citation type="submission" date="2022-01" db="EMBL/GenBank/DDBJ databases">
        <authorList>
            <person name="Yamashiro T."/>
            <person name="Shiraishi A."/>
            <person name="Satake H."/>
            <person name="Nakayama K."/>
        </authorList>
    </citation>
    <scope>NUCLEOTIDE SEQUENCE</scope>
</reference>
<evidence type="ECO:0000313" key="3">
    <source>
        <dbReference type="EMBL" id="GJT81462.1"/>
    </source>
</evidence>
<accession>A0ABQ5H2H2</accession>
<dbReference type="InterPro" id="IPR012337">
    <property type="entry name" value="RNaseH-like_sf"/>
</dbReference>
<dbReference type="InterPro" id="IPR001584">
    <property type="entry name" value="Integrase_cat-core"/>
</dbReference>
<feature type="domain" description="Integrase catalytic" evidence="2">
    <location>
        <begin position="167"/>
        <end position="264"/>
    </location>
</feature>
<dbReference type="InterPro" id="IPR036397">
    <property type="entry name" value="RNaseH_sf"/>
</dbReference>
<keyword evidence="3" id="KW-0695">RNA-directed DNA polymerase</keyword>
<keyword evidence="1" id="KW-0175">Coiled coil</keyword>
<dbReference type="InterPro" id="IPR043128">
    <property type="entry name" value="Rev_trsase/Diguanyl_cyclase"/>
</dbReference>
<dbReference type="Gene3D" id="3.30.420.10">
    <property type="entry name" value="Ribonuclease H-like superfamily/Ribonuclease H"/>
    <property type="match status" value="1"/>
</dbReference>
<evidence type="ECO:0000259" key="2">
    <source>
        <dbReference type="PROSITE" id="PS50994"/>
    </source>
</evidence>
<protein>
    <submittedName>
        <fullName evidence="3">Reverse transcriptase domain-containing protein</fullName>
    </submittedName>
</protein>
<gene>
    <name evidence="3" type="ORF">Tco_1055804</name>
</gene>
<proteinExistence type="predicted"/>
<dbReference type="EMBL" id="BQNB010019083">
    <property type="protein sequence ID" value="GJT81462.1"/>
    <property type="molecule type" value="Genomic_DNA"/>
</dbReference>
<reference evidence="3" key="1">
    <citation type="journal article" date="2022" name="Int. J. Mol. Sci.">
        <title>Draft Genome of Tanacetum Coccineum: Genomic Comparison of Closely Related Tanacetum-Family Plants.</title>
        <authorList>
            <person name="Yamashiro T."/>
            <person name="Shiraishi A."/>
            <person name="Nakayama K."/>
            <person name="Satake H."/>
        </authorList>
    </citation>
    <scope>NUCLEOTIDE SEQUENCE</scope>
</reference>
<dbReference type="PANTHER" id="PTHR37984:SF5">
    <property type="entry name" value="PROTEIN NYNRIN-LIKE"/>
    <property type="match status" value="1"/>
</dbReference>
<organism evidence="3 4">
    <name type="scientific">Tanacetum coccineum</name>
    <dbReference type="NCBI Taxonomy" id="301880"/>
    <lineage>
        <taxon>Eukaryota</taxon>
        <taxon>Viridiplantae</taxon>
        <taxon>Streptophyta</taxon>
        <taxon>Embryophyta</taxon>
        <taxon>Tracheophyta</taxon>
        <taxon>Spermatophyta</taxon>
        <taxon>Magnoliopsida</taxon>
        <taxon>eudicotyledons</taxon>
        <taxon>Gunneridae</taxon>
        <taxon>Pentapetalae</taxon>
        <taxon>asterids</taxon>
        <taxon>campanulids</taxon>
        <taxon>Asterales</taxon>
        <taxon>Asteraceae</taxon>
        <taxon>Asteroideae</taxon>
        <taxon>Anthemideae</taxon>
        <taxon>Anthemidinae</taxon>
        <taxon>Tanacetum</taxon>
    </lineage>
</organism>
<dbReference type="InterPro" id="IPR043502">
    <property type="entry name" value="DNA/RNA_pol_sf"/>
</dbReference>
<dbReference type="SUPFAM" id="SSF53098">
    <property type="entry name" value="Ribonuclease H-like"/>
    <property type="match status" value="1"/>
</dbReference>
<dbReference type="SUPFAM" id="SSF56672">
    <property type="entry name" value="DNA/RNA polymerases"/>
    <property type="match status" value="1"/>
</dbReference>
<dbReference type="PANTHER" id="PTHR37984">
    <property type="entry name" value="PROTEIN CBG26694"/>
    <property type="match status" value="1"/>
</dbReference>
<dbReference type="Gene3D" id="3.30.70.270">
    <property type="match status" value="1"/>
</dbReference>
<keyword evidence="3" id="KW-0808">Transferase</keyword>
<dbReference type="InterPro" id="IPR050951">
    <property type="entry name" value="Retrovirus_Pol_polyprotein"/>
</dbReference>
<dbReference type="PROSITE" id="PS50994">
    <property type="entry name" value="INTEGRASE"/>
    <property type="match status" value="1"/>
</dbReference>
<dbReference type="Proteomes" id="UP001151760">
    <property type="component" value="Unassembled WGS sequence"/>
</dbReference>
<keyword evidence="3" id="KW-0548">Nucleotidyltransferase</keyword>
<keyword evidence="4" id="KW-1185">Reference proteome</keyword>
<sequence>MGISPVVELLSLLLVEFSKIQPMPFAKSPYRLAPTKMQELSNQLKELQDKDNRELNKLSIKNHYPLSRIDDLFDQLQGSWYFSKINLRYGYHQLRVREEDIHKTAFRTRHPNLFEVQSEASKDFNTPAEMLRGLEKQFERKEDDILTPETFRVASTARDSRVEAEEDHDGFYNEATKNHCFTSKFWQSLQKALGIQLDLSTAYHPQTDGQSERTIWTLEDMLRARVIDFSGKWDTHLPLVEFSYNNSYHSSLKYAPFEELYGRKCQTP</sequence>
<evidence type="ECO:0000313" key="4">
    <source>
        <dbReference type="Proteomes" id="UP001151760"/>
    </source>
</evidence>
<comment type="caution">
    <text evidence="3">The sequence shown here is derived from an EMBL/GenBank/DDBJ whole genome shotgun (WGS) entry which is preliminary data.</text>
</comment>
<name>A0ABQ5H2H2_9ASTR</name>
<feature type="coiled-coil region" evidence="1">
    <location>
        <begin position="30"/>
        <end position="57"/>
    </location>
</feature>